<keyword evidence="3" id="KW-0813">Transport</keyword>
<evidence type="ECO:0000256" key="8">
    <source>
        <dbReference type="SAM" id="Coils"/>
    </source>
</evidence>
<dbReference type="OrthoDB" id="9789368at2"/>
<comment type="similarity">
    <text evidence="2">Belongs to the outer membrane factor (OMF) (TC 1.B.17) family.</text>
</comment>
<dbReference type="STRING" id="1759059.ATE48_07235"/>
<evidence type="ECO:0000313" key="11">
    <source>
        <dbReference type="Proteomes" id="UP000092498"/>
    </source>
</evidence>
<organism evidence="10 11">
    <name type="scientific">Candidatus Viadribacter manganicus</name>
    <dbReference type="NCBI Taxonomy" id="1759059"/>
    <lineage>
        <taxon>Bacteria</taxon>
        <taxon>Pseudomonadati</taxon>
        <taxon>Pseudomonadota</taxon>
        <taxon>Alphaproteobacteria</taxon>
        <taxon>Hyphomonadales</taxon>
        <taxon>Hyphomonadaceae</taxon>
        <taxon>Candidatus Viadribacter</taxon>
    </lineage>
</organism>
<comment type="subcellular location">
    <subcellularLocation>
        <location evidence="1">Cell outer membrane</location>
    </subcellularLocation>
</comment>
<dbReference type="InterPro" id="IPR003423">
    <property type="entry name" value="OMP_efflux"/>
</dbReference>
<keyword evidence="7" id="KW-0998">Cell outer membrane</keyword>
<dbReference type="InterPro" id="IPR051906">
    <property type="entry name" value="TolC-like"/>
</dbReference>
<reference evidence="10 11" key="1">
    <citation type="submission" date="2015-11" db="EMBL/GenBank/DDBJ databases">
        <title>Whole-Genome Sequence of Candidatus Oderbacter manganicum from the National Park Lower Oder Valley, Germany.</title>
        <authorList>
            <person name="Braun B."/>
            <person name="Liere K."/>
            <person name="Szewzyk U."/>
        </authorList>
    </citation>
    <scope>NUCLEOTIDE SEQUENCE [LARGE SCALE GENOMIC DNA]</scope>
    <source>
        <strain evidence="10 11">OTSz_A_272</strain>
    </source>
</reference>
<accession>A0A1B1AGQ0</accession>
<evidence type="ECO:0000256" key="2">
    <source>
        <dbReference type="ARBA" id="ARBA00007613"/>
    </source>
</evidence>
<evidence type="ECO:0000256" key="4">
    <source>
        <dbReference type="ARBA" id="ARBA00022452"/>
    </source>
</evidence>
<feature type="chain" id="PRO_5008518785" description="Type I secretion protein TolC" evidence="9">
    <location>
        <begin position="24"/>
        <end position="461"/>
    </location>
</feature>
<dbReference type="Gene3D" id="1.20.1600.10">
    <property type="entry name" value="Outer membrane efflux proteins (OEP)"/>
    <property type="match status" value="1"/>
</dbReference>
<dbReference type="GO" id="GO:1990281">
    <property type="term" value="C:efflux pump complex"/>
    <property type="evidence" value="ECO:0007669"/>
    <property type="project" value="TreeGrafter"/>
</dbReference>
<dbReference type="AlphaFoldDB" id="A0A1B1AGQ0"/>
<dbReference type="KEGG" id="cbot:ATE48_07235"/>
<proteinExistence type="inferred from homology"/>
<keyword evidence="8" id="KW-0175">Coiled coil</keyword>
<dbReference type="InParanoid" id="A0A1B1AGQ0"/>
<dbReference type="GO" id="GO:0009279">
    <property type="term" value="C:cell outer membrane"/>
    <property type="evidence" value="ECO:0007669"/>
    <property type="project" value="UniProtKB-SubCell"/>
</dbReference>
<evidence type="ECO:0000256" key="5">
    <source>
        <dbReference type="ARBA" id="ARBA00022692"/>
    </source>
</evidence>
<evidence type="ECO:0008006" key="12">
    <source>
        <dbReference type="Google" id="ProtNLM"/>
    </source>
</evidence>
<dbReference type="GO" id="GO:0015288">
    <property type="term" value="F:porin activity"/>
    <property type="evidence" value="ECO:0007669"/>
    <property type="project" value="TreeGrafter"/>
</dbReference>
<keyword evidence="9" id="KW-0732">Signal</keyword>
<evidence type="ECO:0000256" key="9">
    <source>
        <dbReference type="SAM" id="SignalP"/>
    </source>
</evidence>
<keyword evidence="11" id="KW-1185">Reference proteome</keyword>
<evidence type="ECO:0000313" key="10">
    <source>
        <dbReference type="EMBL" id="ANP45725.1"/>
    </source>
</evidence>
<feature type="coiled-coil region" evidence="8">
    <location>
        <begin position="359"/>
        <end position="386"/>
    </location>
</feature>
<dbReference type="Proteomes" id="UP000092498">
    <property type="component" value="Chromosome"/>
</dbReference>
<dbReference type="GO" id="GO:0015562">
    <property type="term" value="F:efflux transmembrane transporter activity"/>
    <property type="evidence" value="ECO:0007669"/>
    <property type="project" value="InterPro"/>
</dbReference>
<evidence type="ECO:0000256" key="1">
    <source>
        <dbReference type="ARBA" id="ARBA00004442"/>
    </source>
</evidence>
<protein>
    <recommendedName>
        <fullName evidence="12">Type I secretion protein TolC</fullName>
    </recommendedName>
</protein>
<sequence length="461" mass="50404">MNLSKQLILAVALTGALAAPSWAQTRAMSEGPSFQSEAAIAMSTNPALAGERARVRAVRQSLPEAWSELLPQVTGEAQAIEQDGSERENLPAFTIREQPEYWIASVRASTLLFGSGRVMASTRRARAEIAASVALYQDAVQRLALDFTQAYAETIFARQAVIAQQESLANLEEQVRFARANQREGFLTRTDVAQAEARVAEARADLARARARVVEASELYTRIVGHTPGELGAPPALVGLPTNLDDAWAMARDEHPRIVAAAAELAGANANVDLAASAGRLRLFLESTNSTYDAIGGDTDFEQQFDSTVSVRVSVPLFSGGANHARVRRERYVADANRYELLDIQRRVHEQLNVAWSARETAQIRLEASRARLEAAELANRGTRREQQFGQRSMIDVLNQEQEWLAARVGVSEAERDLVIAERALAASIGIIGAVLGVEAQAHPRRERAPRPVIVDNDELW</sequence>
<feature type="coiled-coil region" evidence="8">
    <location>
        <begin position="161"/>
        <end position="219"/>
    </location>
</feature>
<evidence type="ECO:0000256" key="3">
    <source>
        <dbReference type="ARBA" id="ARBA00022448"/>
    </source>
</evidence>
<dbReference type="PANTHER" id="PTHR30026:SF22">
    <property type="entry name" value="OUTER MEMBRANE EFFLUX PROTEIN"/>
    <property type="match status" value="1"/>
</dbReference>
<feature type="signal peptide" evidence="9">
    <location>
        <begin position="1"/>
        <end position="23"/>
    </location>
</feature>
<dbReference type="PANTHER" id="PTHR30026">
    <property type="entry name" value="OUTER MEMBRANE PROTEIN TOLC"/>
    <property type="match status" value="1"/>
</dbReference>
<name>A0A1B1AGQ0_9PROT</name>
<dbReference type="EMBL" id="CP013244">
    <property type="protein sequence ID" value="ANP45725.1"/>
    <property type="molecule type" value="Genomic_DNA"/>
</dbReference>
<dbReference type="SUPFAM" id="SSF56954">
    <property type="entry name" value="Outer membrane efflux proteins (OEP)"/>
    <property type="match status" value="1"/>
</dbReference>
<evidence type="ECO:0000256" key="7">
    <source>
        <dbReference type="ARBA" id="ARBA00023237"/>
    </source>
</evidence>
<keyword evidence="4" id="KW-1134">Transmembrane beta strand</keyword>
<gene>
    <name evidence="10" type="ORF">ATE48_07235</name>
</gene>
<keyword evidence="5" id="KW-0812">Transmembrane</keyword>
<dbReference type="FunCoup" id="A0A1B1AGQ0">
    <property type="interactions" value="254"/>
</dbReference>
<evidence type="ECO:0000256" key="6">
    <source>
        <dbReference type="ARBA" id="ARBA00023136"/>
    </source>
</evidence>
<keyword evidence="6" id="KW-0472">Membrane</keyword>
<dbReference type="Pfam" id="PF02321">
    <property type="entry name" value="OEP"/>
    <property type="match status" value="2"/>
</dbReference>